<accession>A0A6A6LQ15</accession>
<dbReference type="PANTHER" id="PTHR10775">
    <property type="entry name" value="OS08G0208400 PROTEIN"/>
    <property type="match status" value="1"/>
</dbReference>
<proteinExistence type="predicted"/>
<evidence type="ECO:0000313" key="1">
    <source>
        <dbReference type="EMBL" id="KAF2302223.1"/>
    </source>
</evidence>
<keyword evidence="2" id="KW-1185">Reference proteome</keyword>
<evidence type="ECO:0000313" key="2">
    <source>
        <dbReference type="Proteomes" id="UP000467840"/>
    </source>
</evidence>
<dbReference type="Proteomes" id="UP000467840">
    <property type="component" value="Chromosome 4"/>
</dbReference>
<gene>
    <name evidence="1" type="ORF">GH714_033781</name>
</gene>
<dbReference type="AlphaFoldDB" id="A0A6A6LQ15"/>
<organism evidence="1 2">
    <name type="scientific">Hevea brasiliensis</name>
    <name type="common">Para rubber tree</name>
    <name type="synonym">Siphonia brasiliensis</name>
    <dbReference type="NCBI Taxonomy" id="3981"/>
    <lineage>
        <taxon>Eukaryota</taxon>
        <taxon>Viridiplantae</taxon>
        <taxon>Streptophyta</taxon>
        <taxon>Embryophyta</taxon>
        <taxon>Tracheophyta</taxon>
        <taxon>Spermatophyta</taxon>
        <taxon>Magnoliopsida</taxon>
        <taxon>eudicotyledons</taxon>
        <taxon>Gunneridae</taxon>
        <taxon>Pentapetalae</taxon>
        <taxon>rosids</taxon>
        <taxon>fabids</taxon>
        <taxon>Malpighiales</taxon>
        <taxon>Euphorbiaceae</taxon>
        <taxon>Crotonoideae</taxon>
        <taxon>Micrandreae</taxon>
        <taxon>Hevea</taxon>
    </lineage>
</organism>
<dbReference type="EMBL" id="JAAGAX010000010">
    <property type="protein sequence ID" value="KAF2302223.1"/>
    <property type="molecule type" value="Genomic_DNA"/>
</dbReference>
<comment type="caution">
    <text evidence="1">The sequence shown here is derived from an EMBL/GenBank/DDBJ whole genome shotgun (WGS) entry which is preliminary data.</text>
</comment>
<name>A0A6A6LQ15_HEVBR</name>
<reference evidence="1 2" key="1">
    <citation type="journal article" date="2020" name="Mol. Plant">
        <title>The Chromosome-Based Rubber Tree Genome Provides New Insights into Spurge Genome Evolution and Rubber Biosynthesis.</title>
        <authorList>
            <person name="Liu J."/>
            <person name="Shi C."/>
            <person name="Shi C.C."/>
            <person name="Li W."/>
            <person name="Zhang Q.J."/>
            <person name="Zhang Y."/>
            <person name="Li K."/>
            <person name="Lu H.F."/>
            <person name="Shi C."/>
            <person name="Zhu S.T."/>
            <person name="Xiao Z.Y."/>
            <person name="Nan H."/>
            <person name="Yue Y."/>
            <person name="Zhu X.G."/>
            <person name="Wu Y."/>
            <person name="Hong X.N."/>
            <person name="Fan G.Y."/>
            <person name="Tong Y."/>
            <person name="Zhang D."/>
            <person name="Mao C.L."/>
            <person name="Liu Y.L."/>
            <person name="Hao S.J."/>
            <person name="Liu W.Q."/>
            <person name="Lv M.Q."/>
            <person name="Zhang H.B."/>
            <person name="Liu Y."/>
            <person name="Hu-Tang G.R."/>
            <person name="Wang J.P."/>
            <person name="Wang J.H."/>
            <person name="Sun Y.H."/>
            <person name="Ni S.B."/>
            <person name="Chen W.B."/>
            <person name="Zhang X.C."/>
            <person name="Jiao Y.N."/>
            <person name="Eichler E.E."/>
            <person name="Li G.H."/>
            <person name="Liu X."/>
            <person name="Gao L.Z."/>
        </authorList>
    </citation>
    <scope>NUCLEOTIDE SEQUENCE [LARGE SCALE GENOMIC DNA]</scope>
    <source>
        <strain evidence="2">cv. GT1</strain>
        <tissue evidence="1">Leaf</tissue>
    </source>
</reference>
<dbReference type="Pfam" id="PF02992">
    <property type="entry name" value="Transposase_21"/>
    <property type="match status" value="1"/>
</dbReference>
<dbReference type="PANTHER" id="PTHR10775:SF173">
    <property type="match status" value="1"/>
</dbReference>
<sequence length="193" mass="22235">MLREGIDAFDASCGQSFKMHATLLWIINDFLAYANLLSHHRWLEQGHLFRFQKKQFDGTEEFGSPPMSTSGTDVLRQLNGVDFTYGKFSKTSRKRTRDEVMEETTNVHKEMMLDDANDFIEIGQMLHDDATIKASVNVLPISKKKSIFFDLPYWEHNILRHNLDVMHIEQNVCDNLIGTLLNLNGKSKDNLKA</sequence>
<dbReference type="InterPro" id="IPR004242">
    <property type="entry name" value="Transposase_21"/>
</dbReference>
<protein>
    <submittedName>
        <fullName evidence="1">Uncharacterized protein</fullName>
    </submittedName>
</protein>